<dbReference type="EMBL" id="JMZZ02000156">
    <property type="protein sequence ID" value="KFX73913.1"/>
    <property type="molecule type" value="Genomic_DNA"/>
</dbReference>
<proteinExistence type="inferred from homology"/>
<evidence type="ECO:0000256" key="1">
    <source>
        <dbReference type="ARBA" id="ARBA00008857"/>
    </source>
</evidence>
<comment type="caution">
    <text evidence="5">The sequence shown here is derived from an EMBL/GenBank/DDBJ whole genome shotgun (WGS) entry which is preliminary data.</text>
</comment>
<dbReference type="InterPro" id="IPR002104">
    <property type="entry name" value="Integrase_catalytic"/>
</dbReference>
<dbReference type="InterPro" id="IPR013762">
    <property type="entry name" value="Integrase-like_cat_sf"/>
</dbReference>
<dbReference type="Pfam" id="PF00589">
    <property type="entry name" value="Phage_integrase"/>
    <property type="match status" value="1"/>
</dbReference>
<evidence type="ECO:0000313" key="5">
    <source>
        <dbReference type="EMBL" id="KFX73913.1"/>
    </source>
</evidence>
<evidence type="ECO:0000256" key="3">
    <source>
        <dbReference type="ARBA" id="ARBA00023172"/>
    </source>
</evidence>
<dbReference type="GO" id="GO:0006310">
    <property type="term" value="P:DNA recombination"/>
    <property type="evidence" value="ECO:0007669"/>
    <property type="project" value="UniProtKB-KW"/>
</dbReference>
<keyword evidence="3" id="KW-0233">DNA recombination</keyword>
<feature type="domain" description="Tyr recombinase" evidence="4">
    <location>
        <begin position="241"/>
        <end position="434"/>
    </location>
</feature>
<reference evidence="5" key="1">
    <citation type="book" date="2014" name="THE 24TH EUROPEAN CONGRESS OF CLINICAL MICROBIOLOGY AND INFECTIOUS DISEASES" publisher="ECCMID 2014" city="Barcelona, Spain">
        <title>Identification of resistance genes in three multidrug-resistant Bacteroides fragilis isolates by whole genome sequencing.</title>
        <editorList>
            <person name="Unknown"/>
            <person name="A."/>
        </editorList>
        <authorList>
            <person name="Sydenham T.V."/>
            <person name="Hasman H."/>
            <person name="Wang M."/>
            <person name="Soki J."/>
            <person name="Nagy E."/>
            <person name="Justesen U.S."/>
        </authorList>
    </citation>
    <scope>NUCLEOTIDE SEQUENCE</scope>
    <source>
        <strain evidence="5">DCMOUH0018B</strain>
    </source>
</reference>
<dbReference type="InterPro" id="IPR010998">
    <property type="entry name" value="Integrase_recombinase_N"/>
</dbReference>
<dbReference type="CDD" id="cd01185">
    <property type="entry name" value="INTN1_C_like"/>
    <property type="match status" value="1"/>
</dbReference>
<name>A0A0I9S7I9_BACFG</name>
<protein>
    <submittedName>
        <fullName evidence="5">Recombinase</fullName>
    </submittedName>
</protein>
<evidence type="ECO:0000256" key="2">
    <source>
        <dbReference type="ARBA" id="ARBA00023125"/>
    </source>
</evidence>
<gene>
    <name evidence="5" type="ORF">EE52_0215920</name>
</gene>
<accession>A0A0I9S7I9</accession>
<sequence length="437" mass="50460">MVRTTRKSTDVNIRFRLSDGKNIQLFHVSEIKVNVDLWDAKNDCIKKRALCLDEERNAINKAVNDRKYLILSIYGANKDKCVTSNSLEKLIDKYLHPNEHSIQSNDFFSMINQFIEKKGYSENRKKAIITMSYALQRYEFFVQETFNKSFRFEISTITKDVIDDIKSFLENEGDLAMEYPNVYEKIKVQFVKHSGMKNKGNNSVNSIFRRLIAFFNWCLKEEIIERSPFTGYDGVPIPKYGTPIYISLEERNKIANYDLSELPSIERQRDIFIFQCLIGCRVGDLVKMTAENVINGAIEYIPQKTKGKRPLVVRVPLNDRAKALIEKYKGIDARGGLFPFISKARYNERIKEIFKICGVTRLVTVINPTTGEEEKRPINEMASSHMARRTFVGNLYKKVKDPNLVGSLSGHAEGSKAFARYREIDDSMKKELVSLIE</sequence>
<dbReference type="InterPro" id="IPR050090">
    <property type="entry name" value="Tyrosine_recombinase_XerCD"/>
</dbReference>
<dbReference type="AlphaFoldDB" id="A0A0I9S7I9"/>
<dbReference type="PANTHER" id="PTHR30349:SF64">
    <property type="entry name" value="PROPHAGE INTEGRASE INTD-RELATED"/>
    <property type="match status" value="1"/>
</dbReference>
<dbReference type="PANTHER" id="PTHR30349">
    <property type="entry name" value="PHAGE INTEGRASE-RELATED"/>
    <property type="match status" value="1"/>
</dbReference>
<evidence type="ECO:0000259" key="4">
    <source>
        <dbReference type="PROSITE" id="PS51898"/>
    </source>
</evidence>
<dbReference type="InterPro" id="IPR011010">
    <property type="entry name" value="DNA_brk_join_enz"/>
</dbReference>
<reference evidence="5" key="2">
    <citation type="submission" date="2014-07" db="EMBL/GenBank/DDBJ databases">
        <title>Genetics and epidemiology of antimicrobial resistance in B. fragilis group.</title>
        <authorList>
            <person name="Sydenham T.V."/>
            <person name="Hasman H."/>
            <person name="Kemp M."/>
            <person name="Justesen U.S."/>
        </authorList>
    </citation>
    <scope>NUCLEOTIDE SEQUENCE [LARGE SCALE GENOMIC DNA]</scope>
    <source>
        <strain evidence="5">DCMOUH0018B</strain>
    </source>
</reference>
<dbReference type="GO" id="GO:0015074">
    <property type="term" value="P:DNA integration"/>
    <property type="evidence" value="ECO:0007669"/>
    <property type="project" value="InterPro"/>
</dbReference>
<dbReference type="SUPFAM" id="SSF56349">
    <property type="entry name" value="DNA breaking-rejoining enzymes"/>
    <property type="match status" value="1"/>
</dbReference>
<dbReference type="PROSITE" id="PS51898">
    <property type="entry name" value="TYR_RECOMBINASE"/>
    <property type="match status" value="1"/>
</dbReference>
<dbReference type="Gene3D" id="1.10.443.10">
    <property type="entry name" value="Intergrase catalytic core"/>
    <property type="match status" value="1"/>
</dbReference>
<comment type="similarity">
    <text evidence="1">Belongs to the 'phage' integrase family.</text>
</comment>
<dbReference type="PATRIC" id="fig|817.53.peg.3285"/>
<keyword evidence="2" id="KW-0238">DNA-binding</keyword>
<dbReference type="Gene3D" id="1.10.150.130">
    <property type="match status" value="1"/>
</dbReference>
<dbReference type="GO" id="GO:0003677">
    <property type="term" value="F:DNA binding"/>
    <property type="evidence" value="ECO:0007669"/>
    <property type="project" value="UniProtKB-KW"/>
</dbReference>
<organism evidence="5">
    <name type="scientific">Bacteroides fragilis</name>
    <dbReference type="NCBI Taxonomy" id="817"/>
    <lineage>
        <taxon>Bacteria</taxon>
        <taxon>Pseudomonadati</taxon>
        <taxon>Bacteroidota</taxon>
        <taxon>Bacteroidia</taxon>
        <taxon>Bacteroidales</taxon>
        <taxon>Bacteroidaceae</taxon>
        <taxon>Bacteroides</taxon>
    </lineage>
</organism>